<feature type="compositionally biased region" description="Low complexity" evidence="1">
    <location>
        <begin position="100"/>
        <end position="113"/>
    </location>
</feature>
<evidence type="ECO:0008006" key="4">
    <source>
        <dbReference type="Google" id="ProtNLM"/>
    </source>
</evidence>
<protein>
    <recommendedName>
        <fullName evidence="4">Katanin p80 subunit C-terminal domain-containing protein</fullName>
    </recommendedName>
</protein>
<organism evidence="3">
    <name type="scientific">Caenorhabditis remanei</name>
    <name type="common">Caenorhabditis vulgaris</name>
    <dbReference type="NCBI Taxonomy" id="31234"/>
    <lineage>
        <taxon>Eukaryota</taxon>
        <taxon>Metazoa</taxon>
        <taxon>Ecdysozoa</taxon>
        <taxon>Nematoda</taxon>
        <taxon>Chromadorea</taxon>
        <taxon>Rhabditida</taxon>
        <taxon>Rhabditina</taxon>
        <taxon>Rhabditomorpha</taxon>
        <taxon>Rhabditoidea</taxon>
        <taxon>Rhabditidae</taxon>
        <taxon>Peloderinae</taxon>
        <taxon>Caenorhabditis</taxon>
    </lineage>
</organism>
<dbReference type="STRING" id="31234.E3LLS4"/>
<dbReference type="KEGG" id="crq:GCK72_001661"/>
<accession>E3LLS4</accession>
<dbReference type="FunCoup" id="E3LLS4">
    <property type="interactions" value="520"/>
</dbReference>
<feature type="region of interest" description="Disordered" evidence="1">
    <location>
        <begin position="16"/>
        <end position="134"/>
    </location>
</feature>
<dbReference type="CTD" id="9815089"/>
<dbReference type="AlphaFoldDB" id="E3LLS4"/>
<evidence type="ECO:0000313" key="2">
    <source>
        <dbReference type="EMBL" id="EFP03147.1"/>
    </source>
</evidence>
<dbReference type="eggNOG" id="KOG0267">
    <property type="taxonomic scope" value="Eukaryota"/>
</dbReference>
<dbReference type="OrthoDB" id="10251605at2759"/>
<feature type="compositionally biased region" description="Basic residues" evidence="1">
    <location>
        <begin position="26"/>
        <end position="37"/>
    </location>
</feature>
<name>E3LLS4_CAERE</name>
<feature type="compositionally biased region" description="Polar residues" evidence="1">
    <location>
        <begin position="16"/>
        <end position="25"/>
    </location>
</feature>
<dbReference type="RefSeq" id="XP_003115012.2">
    <property type="nucleotide sequence ID" value="XM_003114964.2"/>
</dbReference>
<dbReference type="HOGENOM" id="CLU_1016461_0_0_1"/>
<keyword evidence="3" id="KW-1185">Reference proteome</keyword>
<evidence type="ECO:0000313" key="3">
    <source>
        <dbReference type="Proteomes" id="UP000008281"/>
    </source>
</evidence>
<dbReference type="InParanoid" id="E3LLS4"/>
<dbReference type="EMBL" id="DS268411">
    <property type="protein sequence ID" value="EFP03147.1"/>
    <property type="molecule type" value="Genomic_DNA"/>
</dbReference>
<proteinExistence type="predicted"/>
<dbReference type="Proteomes" id="UP000008281">
    <property type="component" value="Unassembled WGS sequence"/>
</dbReference>
<reference evidence="2" key="1">
    <citation type="submission" date="2007-07" db="EMBL/GenBank/DDBJ databases">
        <title>PCAP assembly of the Caenorhabditis remanei genome.</title>
        <authorList>
            <consortium name="The Caenorhabditis remanei Sequencing Consortium"/>
            <person name="Wilson R.K."/>
        </authorList>
    </citation>
    <scope>NUCLEOTIDE SEQUENCE [LARGE SCALE GENOMIC DNA]</scope>
    <source>
        <strain evidence="2">PB4641</strain>
    </source>
</reference>
<dbReference type="OMA" id="DTCHDYL"/>
<dbReference type="GeneID" id="9815089"/>
<evidence type="ECO:0000256" key="1">
    <source>
        <dbReference type="SAM" id="MobiDB-lite"/>
    </source>
</evidence>
<gene>
    <name evidence="2" type="ORF">CRE_28596</name>
</gene>
<sequence length="299" mass="33607">MALASVSVYELSRLSSNYAQQSSTAVRRRSNSTKVRRKGDESLDRRRRSHNQNQEPITITYLGRPRSPSVDHVPTSPPIPMTLRNRRPSPATLSTIKKVPSTSSITATPSSPTKKMLTGSSGPKKPKAVTSPTPCTSDVWNDCIEVVNEIGILARREIKNMRRLRIATSRRIKIGEDEEMVLTATRILSRSNAWTLDTCHEYLGVLVDNIISIDERNRSIALEGLAAISDNLTDRLLKFANISAHRIGVDVAAEERAEKAKTCILLLRSVVKKRDWYYRQLDEESIDKLDATMERLKKI</sequence>